<comment type="catalytic activity">
    <reaction evidence="10">
        <text>GTP + H2O = GDP + phosphate + H(+)</text>
        <dbReference type="Rhea" id="RHEA:19669"/>
        <dbReference type="ChEBI" id="CHEBI:15377"/>
        <dbReference type="ChEBI" id="CHEBI:15378"/>
        <dbReference type="ChEBI" id="CHEBI:37565"/>
        <dbReference type="ChEBI" id="CHEBI:43474"/>
        <dbReference type="ChEBI" id="CHEBI:58189"/>
    </reaction>
    <physiologicalReaction direction="left-to-right" evidence="10">
        <dbReference type="Rhea" id="RHEA:19670"/>
    </physiologicalReaction>
</comment>
<keyword evidence="6 11" id="KW-0547">Nucleotide-binding</keyword>
<evidence type="ECO:0000313" key="15">
    <source>
        <dbReference type="RefSeq" id="XP_060048374.1"/>
    </source>
</evidence>
<dbReference type="PRINTS" id="PR01162">
    <property type="entry name" value="ALPHATUBULIN"/>
</dbReference>
<keyword evidence="8 11" id="KW-0342">GTP-binding</keyword>
<evidence type="ECO:0000256" key="11">
    <source>
        <dbReference type="RuleBase" id="RU000352"/>
    </source>
</evidence>
<dbReference type="CDD" id="cd02186">
    <property type="entry name" value="alpha_tubulin"/>
    <property type="match status" value="1"/>
</dbReference>
<keyword evidence="9" id="KW-0206">Cytoskeleton</keyword>
<dbReference type="PANTHER" id="PTHR11588">
    <property type="entry name" value="TUBULIN"/>
    <property type="match status" value="1"/>
</dbReference>
<dbReference type="InterPro" id="IPR008280">
    <property type="entry name" value="Tub_FtsZ_C"/>
</dbReference>
<comment type="subcellular location">
    <subcellularLocation>
        <location evidence="2">Cytoplasm</location>
        <location evidence="2">Cytoskeleton</location>
    </subcellularLocation>
</comment>
<evidence type="ECO:0000313" key="14">
    <source>
        <dbReference type="Proteomes" id="UP001652624"/>
    </source>
</evidence>
<dbReference type="Pfam" id="PF00091">
    <property type="entry name" value="Tubulin"/>
    <property type="match status" value="1"/>
</dbReference>
<name>A0ABM3XHS6_ERIEU</name>
<evidence type="ECO:0000259" key="12">
    <source>
        <dbReference type="SMART" id="SM00864"/>
    </source>
</evidence>
<keyword evidence="7" id="KW-0378">Hydrolase</keyword>
<dbReference type="InterPro" id="IPR002452">
    <property type="entry name" value="Alpha_tubulin"/>
</dbReference>
<dbReference type="Gene3D" id="1.10.287.600">
    <property type="entry name" value="Helix hairpin bin"/>
    <property type="match status" value="1"/>
</dbReference>
<dbReference type="SMART" id="SM00865">
    <property type="entry name" value="Tubulin_C"/>
    <property type="match status" value="1"/>
</dbReference>
<dbReference type="Gene3D" id="3.30.1330.20">
    <property type="entry name" value="Tubulin/FtsZ, C-terminal domain"/>
    <property type="match status" value="1"/>
</dbReference>
<accession>A0ABM3XHS6</accession>
<feature type="domain" description="Tubulin/FtsZ 2-layer sandwich" evidence="13">
    <location>
        <begin position="255"/>
        <end position="400"/>
    </location>
</feature>
<evidence type="ECO:0000256" key="5">
    <source>
        <dbReference type="ARBA" id="ARBA00022701"/>
    </source>
</evidence>
<evidence type="ECO:0000256" key="2">
    <source>
        <dbReference type="ARBA" id="ARBA00004245"/>
    </source>
</evidence>
<organism evidence="14 15">
    <name type="scientific">Erinaceus europaeus</name>
    <name type="common">Western European hedgehog</name>
    <dbReference type="NCBI Taxonomy" id="9365"/>
    <lineage>
        <taxon>Eukaryota</taxon>
        <taxon>Metazoa</taxon>
        <taxon>Chordata</taxon>
        <taxon>Craniata</taxon>
        <taxon>Vertebrata</taxon>
        <taxon>Euteleostomi</taxon>
        <taxon>Mammalia</taxon>
        <taxon>Eutheria</taxon>
        <taxon>Laurasiatheria</taxon>
        <taxon>Eulipotyphla</taxon>
        <taxon>Erinaceidae</taxon>
        <taxon>Erinaceinae</taxon>
        <taxon>Erinaceus</taxon>
    </lineage>
</organism>
<dbReference type="PRINTS" id="PR01161">
    <property type="entry name" value="TUBULIN"/>
</dbReference>
<dbReference type="InterPro" id="IPR023123">
    <property type="entry name" value="Tubulin_C"/>
</dbReference>
<dbReference type="Proteomes" id="UP001652624">
    <property type="component" value="Chromosome 6"/>
</dbReference>
<dbReference type="InterPro" id="IPR018316">
    <property type="entry name" value="Tubulin/FtsZ_2-layer-sand-dom"/>
</dbReference>
<evidence type="ECO:0000256" key="9">
    <source>
        <dbReference type="ARBA" id="ARBA00023212"/>
    </source>
</evidence>
<comment type="function">
    <text evidence="11">Tubulin is the major constituent of microtubules, a cylinder consisting of laterally associated linear protofilaments composed of alpha- and beta-tubulin heterodimers. Microtubules grow by the addition of GTP-tubulin dimers to the microtubule end, where a stabilizing cap forms. Below the cap, tubulin dimers are in GDP-bound state, owing to GTPase activity of alpha-tubulin.</text>
</comment>
<keyword evidence="5 11" id="KW-0493">Microtubule</keyword>
<evidence type="ECO:0000256" key="10">
    <source>
        <dbReference type="ARBA" id="ARBA00049117"/>
    </source>
</evidence>
<evidence type="ECO:0000256" key="7">
    <source>
        <dbReference type="ARBA" id="ARBA00022801"/>
    </source>
</evidence>
<evidence type="ECO:0000256" key="1">
    <source>
        <dbReference type="ARBA" id="ARBA00001946"/>
    </source>
</evidence>
<feature type="domain" description="Tubulin/FtsZ GTPase" evidence="12">
    <location>
        <begin position="56"/>
        <end position="253"/>
    </location>
</feature>
<keyword evidence="14" id="KW-1185">Reference proteome</keyword>
<reference evidence="15" key="1">
    <citation type="submission" date="2025-08" db="UniProtKB">
        <authorList>
            <consortium name="RefSeq"/>
        </authorList>
    </citation>
    <scope>IDENTIFICATION</scope>
</reference>
<comment type="similarity">
    <text evidence="3 11">Belongs to the tubulin family.</text>
</comment>
<dbReference type="PROSITE" id="PS00227">
    <property type="entry name" value="TUBULIN"/>
    <property type="match status" value="1"/>
</dbReference>
<gene>
    <name evidence="15" type="primary">TUBAL3</name>
</gene>
<evidence type="ECO:0000259" key="13">
    <source>
        <dbReference type="SMART" id="SM00865"/>
    </source>
</evidence>
<dbReference type="InterPro" id="IPR037103">
    <property type="entry name" value="Tubulin/FtsZ-like_C"/>
</dbReference>
<comment type="subunit">
    <text evidence="11">Dimer of alpha and beta chains. A typical microtubule is a hollow water-filled tube with an outer diameter of 25 nm and an inner diameter of 15 nM. Alpha-beta heterodimers associate head-to-tail to form protofilaments running lengthwise along the microtubule wall with the beta-tubulin subunit facing the microtubule plus end conferring a structural polarity. Microtubules usually have 13 protofilaments but different protofilament numbers can be found in some organisms and specialized cells.</text>
</comment>
<evidence type="ECO:0000256" key="6">
    <source>
        <dbReference type="ARBA" id="ARBA00022741"/>
    </source>
</evidence>
<dbReference type="SMART" id="SM00864">
    <property type="entry name" value="Tubulin"/>
    <property type="match status" value="1"/>
</dbReference>
<proteinExistence type="inferred from homology"/>
<dbReference type="InterPro" id="IPR017975">
    <property type="entry name" value="Tubulin_CS"/>
</dbReference>
<keyword evidence="4" id="KW-0963">Cytoplasm</keyword>
<dbReference type="Gene3D" id="3.40.50.1440">
    <property type="entry name" value="Tubulin/FtsZ, GTPase domain"/>
    <property type="match status" value="1"/>
</dbReference>
<sequence length="454" mass="49591">MRECLSVHMGQAGVQLGDACWELFCLEHGIQPDGSVLDRAPQPLEEASVELGAGSVDSFFCETRAGKHVPRALFVDLEPTVIDGVRAGHHGALLHPEQLVSGKEDAANIYAQGHYSVGSQVIDLVLERLRKLAEQCSGLQGFLLFRSFGGGTGAGFAALLMERLRVEYDGKTKLEFSIYPGPRISTATVEPYNTVLTTHATLEAADCAFLLDNEALYGLCQRRLGIQRPSYPSLNRLAAQAVAAVTASLRFQGPLNVDLIEFQTNLVPYPRIHFPLTALAPLALEDKAYGEEPSVADITAACFHPSSQLVQCDPQLGKYMACCLFYRGDVAPKEVNAAIVAARSRRSIQFVDWCPTGFKVGISQHVPLGPPRGELAATRRALCMLGNSTAVSQAWARLDRKFDLMFAKRAFVHWYLREGMEEGEFSEAREDLAALERDYGEVGGGFSCHSRAQK</sequence>
<dbReference type="InterPro" id="IPR003008">
    <property type="entry name" value="Tubulin_FtsZ_GTPase"/>
</dbReference>
<dbReference type="GeneID" id="103116659"/>
<dbReference type="SUPFAM" id="SSF55307">
    <property type="entry name" value="Tubulin C-terminal domain-like"/>
    <property type="match status" value="1"/>
</dbReference>
<dbReference type="RefSeq" id="XP_060048374.1">
    <property type="nucleotide sequence ID" value="XM_060192391.1"/>
</dbReference>
<evidence type="ECO:0000256" key="8">
    <source>
        <dbReference type="ARBA" id="ARBA00023134"/>
    </source>
</evidence>
<comment type="cofactor">
    <cofactor evidence="1">
        <name>Mg(2+)</name>
        <dbReference type="ChEBI" id="CHEBI:18420"/>
    </cofactor>
</comment>
<protein>
    <recommendedName>
        <fullName evidence="11">Tubulin alpha chain</fullName>
    </recommendedName>
</protein>
<dbReference type="InterPro" id="IPR000217">
    <property type="entry name" value="Tubulin"/>
</dbReference>
<dbReference type="SUPFAM" id="SSF52490">
    <property type="entry name" value="Tubulin nucleotide-binding domain-like"/>
    <property type="match status" value="1"/>
</dbReference>
<evidence type="ECO:0000256" key="4">
    <source>
        <dbReference type="ARBA" id="ARBA00022490"/>
    </source>
</evidence>
<dbReference type="Pfam" id="PF03953">
    <property type="entry name" value="Tubulin_C"/>
    <property type="match status" value="1"/>
</dbReference>
<dbReference type="InterPro" id="IPR036525">
    <property type="entry name" value="Tubulin/FtsZ_GTPase_sf"/>
</dbReference>
<evidence type="ECO:0000256" key="3">
    <source>
        <dbReference type="ARBA" id="ARBA00009636"/>
    </source>
</evidence>